<dbReference type="InterPro" id="IPR006127">
    <property type="entry name" value="ZnuA-like"/>
</dbReference>
<dbReference type="Pfam" id="PF01297">
    <property type="entry name" value="ZnuA"/>
    <property type="match status" value="1"/>
</dbReference>
<dbReference type="SUPFAM" id="SSF53807">
    <property type="entry name" value="Helical backbone' metal receptor"/>
    <property type="match status" value="1"/>
</dbReference>
<dbReference type="EMBL" id="QRYC01000015">
    <property type="protein sequence ID" value="RGU55714.1"/>
    <property type="molecule type" value="Genomic_DNA"/>
</dbReference>
<dbReference type="Proteomes" id="UP001212263">
    <property type="component" value="Unassembled WGS sequence"/>
</dbReference>
<protein>
    <submittedName>
        <fullName evidence="4 5">ABC transporter substrate-binding protein</fullName>
    </submittedName>
</protein>
<name>A0A1Y3ZZ60_9BACT</name>
<proteinExistence type="inferred from homology"/>
<comment type="similarity">
    <text evidence="1">Belongs to the bacterial solute-binding protein 9 family.</text>
</comment>
<dbReference type="RefSeq" id="WP_022160985.1">
    <property type="nucleotide sequence ID" value="NZ_BAABYK010000001.1"/>
</dbReference>
<reference evidence="4" key="2">
    <citation type="submission" date="2023-01" db="EMBL/GenBank/DDBJ databases">
        <title>Human gut microbiome strain richness.</title>
        <authorList>
            <person name="Chen-Liaw A."/>
        </authorList>
    </citation>
    <scope>NUCLEOTIDE SEQUENCE</scope>
    <source>
        <strain evidence="4">RTP21484st1_B7_RTP21484_190118</strain>
    </source>
</reference>
<evidence type="ECO:0000313" key="5">
    <source>
        <dbReference type="EMBL" id="RGU55714.1"/>
    </source>
</evidence>
<dbReference type="AlphaFoldDB" id="A0A1Y3ZZ60"/>
<gene>
    <name evidence="5" type="ORF">DWW57_11510</name>
    <name evidence="4" type="ORF">PN645_10980</name>
</gene>
<organism evidence="5 6">
    <name type="scientific">Odoribacter splanchnicus</name>
    <dbReference type="NCBI Taxonomy" id="28118"/>
    <lineage>
        <taxon>Bacteria</taxon>
        <taxon>Pseudomonadati</taxon>
        <taxon>Bacteroidota</taxon>
        <taxon>Bacteroidia</taxon>
        <taxon>Bacteroidales</taxon>
        <taxon>Odoribacteraceae</taxon>
        <taxon>Odoribacter</taxon>
    </lineage>
</organism>
<keyword evidence="2" id="KW-0813">Transport</keyword>
<evidence type="ECO:0000313" key="4">
    <source>
        <dbReference type="EMBL" id="MDB9223529.1"/>
    </source>
</evidence>
<dbReference type="Proteomes" id="UP000284243">
    <property type="component" value="Unassembled WGS sequence"/>
</dbReference>
<evidence type="ECO:0000256" key="3">
    <source>
        <dbReference type="ARBA" id="ARBA00022729"/>
    </source>
</evidence>
<comment type="caution">
    <text evidence="5">The sequence shown here is derived from an EMBL/GenBank/DDBJ whole genome shotgun (WGS) entry which is preliminary data.</text>
</comment>
<sequence>MITKYFRLFLFFFLIGNLLISCKNKSISTRLVSVSILPQKYLTEQIAGDYLTVNVMIPPGMNPATCDLSTEQLKKLYDSDLCFTIGYLPFEQIHLFPVLENRPDIQIVNHSANLQLIHGSCGHTHAAGDEHDGVDPHIWLSPAHARTMATTVYEVLSEKYPEQKLQFEQNYQALLQKIDSIADRAKQVLDHKKDKIFLIYHPALTYFAADYGMEQISIEDEGKEPNPAHLKKIIDLALEKNIHMIFIQSQFDVNNAESVAKQIGGQIIQIDPLTENWTAEMNRLIDTLDKYLPEK</sequence>
<accession>A0A1Y3ZZ60</accession>
<reference evidence="5 6" key="1">
    <citation type="submission" date="2018-08" db="EMBL/GenBank/DDBJ databases">
        <title>A genome reference for cultivated species of the human gut microbiota.</title>
        <authorList>
            <person name="Zou Y."/>
            <person name="Xue W."/>
            <person name="Luo G."/>
        </authorList>
    </citation>
    <scope>NUCLEOTIDE SEQUENCE [LARGE SCALE GENOMIC DNA]</scope>
    <source>
        <strain evidence="5 6">AF16-14</strain>
    </source>
</reference>
<evidence type="ECO:0000313" key="6">
    <source>
        <dbReference type="Proteomes" id="UP000284243"/>
    </source>
</evidence>
<dbReference type="PANTHER" id="PTHR42953">
    <property type="entry name" value="HIGH-AFFINITY ZINC UPTAKE SYSTEM PROTEIN ZNUA-RELATED"/>
    <property type="match status" value="1"/>
</dbReference>
<dbReference type="InterPro" id="IPR050492">
    <property type="entry name" value="Bact_metal-bind_prot9"/>
</dbReference>
<dbReference type="GO" id="GO:0030001">
    <property type="term" value="P:metal ion transport"/>
    <property type="evidence" value="ECO:0007669"/>
    <property type="project" value="InterPro"/>
</dbReference>
<evidence type="ECO:0000256" key="2">
    <source>
        <dbReference type="ARBA" id="ARBA00022448"/>
    </source>
</evidence>
<dbReference type="PANTHER" id="PTHR42953:SF3">
    <property type="entry name" value="HIGH-AFFINITY ZINC UPTAKE SYSTEM PROTEIN ZNUA"/>
    <property type="match status" value="1"/>
</dbReference>
<dbReference type="PROSITE" id="PS51257">
    <property type="entry name" value="PROKAR_LIPOPROTEIN"/>
    <property type="match status" value="1"/>
</dbReference>
<dbReference type="GO" id="GO:0046872">
    <property type="term" value="F:metal ion binding"/>
    <property type="evidence" value="ECO:0007669"/>
    <property type="project" value="InterPro"/>
</dbReference>
<dbReference type="Gene3D" id="3.40.50.1980">
    <property type="entry name" value="Nitrogenase molybdenum iron protein domain"/>
    <property type="match status" value="2"/>
</dbReference>
<dbReference type="EMBL" id="JAQMRD010000013">
    <property type="protein sequence ID" value="MDB9223529.1"/>
    <property type="molecule type" value="Genomic_DNA"/>
</dbReference>
<keyword evidence="3" id="KW-0732">Signal</keyword>
<evidence type="ECO:0000256" key="1">
    <source>
        <dbReference type="ARBA" id="ARBA00011028"/>
    </source>
</evidence>